<dbReference type="SUPFAM" id="SSF52402">
    <property type="entry name" value="Adenine nucleotide alpha hydrolases-like"/>
    <property type="match status" value="1"/>
</dbReference>
<keyword evidence="1 6" id="KW-0436">Ligase</keyword>
<dbReference type="InterPro" id="IPR011063">
    <property type="entry name" value="TilS/TtcA_N"/>
</dbReference>
<dbReference type="RefSeq" id="WP_073372211.1">
    <property type="nucleotide sequence ID" value="NZ_CP017813.1"/>
</dbReference>
<dbReference type="HAMAP" id="MF_01161">
    <property type="entry name" value="tRNA_Ile_lys_synt"/>
    <property type="match status" value="1"/>
</dbReference>
<evidence type="ECO:0000256" key="2">
    <source>
        <dbReference type="ARBA" id="ARBA00022694"/>
    </source>
</evidence>
<evidence type="ECO:0000256" key="4">
    <source>
        <dbReference type="ARBA" id="ARBA00022840"/>
    </source>
</evidence>
<comment type="subcellular location">
    <subcellularLocation>
        <location evidence="6">Cytoplasm</location>
    </subcellularLocation>
</comment>
<dbReference type="PANTHER" id="PTHR43033:SF1">
    <property type="entry name" value="TRNA(ILE)-LYSIDINE SYNTHASE-RELATED"/>
    <property type="match status" value="1"/>
</dbReference>
<evidence type="ECO:0000259" key="7">
    <source>
        <dbReference type="Pfam" id="PF01171"/>
    </source>
</evidence>
<dbReference type="Proteomes" id="UP000184322">
    <property type="component" value="Chromosome"/>
</dbReference>
<gene>
    <name evidence="6" type="primary">tilS</name>
    <name evidence="8" type="ORF">BLA55_00700</name>
</gene>
<dbReference type="EMBL" id="CP017813">
    <property type="protein sequence ID" value="APJ38207.1"/>
    <property type="molecule type" value="Genomic_DNA"/>
</dbReference>
<evidence type="ECO:0000256" key="3">
    <source>
        <dbReference type="ARBA" id="ARBA00022741"/>
    </source>
</evidence>
<dbReference type="GO" id="GO:0006400">
    <property type="term" value="P:tRNA modification"/>
    <property type="evidence" value="ECO:0007669"/>
    <property type="project" value="UniProtKB-UniRule"/>
</dbReference>
<keyword evidence="9" id="KW-1185">Reference proteome</keyword>
<feature type="domain" description="tRNA(Ile)-lysidine/2-thiocytidine synthase N-terminal" evidence="7">
    <location>
        <begin position="9"/>
        <end position="182"/>
    </location>
</feature>
<dbReference type="GO" id="GO:0005737">
    <property type="term" value="C:cytoplasm"/>
    <property type="evidence" value="ECO:0007669"/>
    <property type="project" value="UniProtKB-SubCell"/>
</dbReference>
<evidence type="ECO:0000313" key="9">
    <source>
        <dbReference type="Proteomes" id="UP000184322"/>
    </source>
</evidence>
<keyword evidence="3 6" id="KW-0547">Nucleotide-binding</keyword>
<name>A0A1L4FRG9_9BACT</name>
<evidence type="ECO:0000256" key="6">
    <source>
        <dbReference type="HAMAP-Rule" id="MF_01161"/>
    </source>
</evidence>
<sequence>MKQENNQVILLAISGGPDSIFLLNKYINHNNIVVAHVNYNQRFNSDIDQKIVEEMCKKYNIPCEILSLKKDDYQGGNFQNWAREQRYNFFKQVYDKYQCNLLFVAHHIDDFLETYYLQKKRKSYINYWGIKKQTEIFNMNVERPLLFSYTKKQIMKFLEKHKIAFAVDYTNTQPKYDRNKIRLSIQNWTSIHKILFLFWIRIKNIKNFFQNRQINRILEMWEKKEFAQEFLSKLNKSTQKKLVYQFLHKRFNKINLSSSKIDSIIQFIISDNRTSKYKLSDFEHLYKIKGKVQ</sequence>
<dbReference type="NCBIfam" id="TIGR02432">
    <property type="entry name" value="lysidine_TilS_N"/>
    <property type="match status" value="1"/>
</dbReference>
<keyword evidence="4 6" id="KW-0067">ATP-binding</keyword>
<dbReference type="KEGG" id="mpul:BLA55_00700"/>
<reference evidence="9" key="1">
    <citation type="submission" date="2016-10" db="EMBL/GenBank/DDBJ databases">
        <authorList>
            <person name="Beylefeld A."/>
            <person name="Abolnik C."/>
        </authorList>
    </citation>
    <scope>NUCLEOTIDE SEQUENCE [LARGE SCALE GENOMIC DNA]</scope>
    <source>
        <strain evidence="9">B359_6</strain>
    </source>
</reference>
<dbReference type="InterPro" id="IPR014729">
    <property type="entry name" value="Rossmann-like_a/b/a_fold"/>
</dbReference>
<protein>
    <recommendedName>
        <fullName evidence="6">tRNA(Ile)-lysidine synthase</fullName>
        <ecNumber evidence="6">6.3.4.19</ecNumber>
    </recommendedName>
    <alternativeName>
        <fullName evidence="6">tRNA(Ile)-2-lysyl-cytidine synthase</fullName>
    </alternativeName>
    <alternativeName>
        <fullName evidence="6">tRNA(Ile)-lysidine synthetase</fullName>
    </alternativeName>
</protein>
<keyword evidence="6" id="KW-0963">Cytoplasm</keyword>
<dbReference type="GO" id="GO:0032267">
    <property type="term" value="F:tRNA(Ile)-lysidine synthase activity"/>
    <property type="evidence" value="ECO:0007669"/>
    <property type="project" value="UniProtKB-EC"/>
</dbReference>
<comment type="function">
    <text evidence="6">Ligates lysine onto the cytidine present at position 34 of the AUA codon-specific tRNA(Ile) that contains the anticodon CAU, in an ATP-dependent manner. Cytidine is converted to lysidine, thus changing the amino acid specificity of the tRNA from methionine to isoleucine.</text>
</comment>
<evidence type="ECO:0000313" key="8">
    <source>
        <dbReference type="EMBL" id="APJ38207.1"/>
    </source>
</evidence>
<dbReference type="InterPro" id="IPR012094">
    <property type="entry name" value="tRNA_Ile_lys_synt"/>
</dbReference>
<comment type="domain">
    <text evidence="6">The N-terminal region contains the highly conserved SGGXDS motif, predicted to be a P-loop motif involved in ATP binding.</text>
</comment>
<evidence type="ECO:0000256" key="1">
    <source>
        <dbReference type="ARBA" id="ARBA00022598"/>
    </source>
</evidence>
<dbReference type="EC" id="6.3.4.19" evidence="6"/>
<accession>A0A1L4FRG9</accession>
<dbReference type="AlphaFoldDB" id="A0A1L4FRG9"/>
<keyword evidence="2 6" id="KW-0819">tRNA processing</keyword>
<dbReference type="PANTHER" id="PTHR43033">
    <property type="entry name" value="TRNA(ILE)-LYSIDINE SYNTHASE-RELATED"/>
    <property type="match status" value="1"/>
</dbReference>
<dbReference type="OrthoDB" id="9807403at2"/>
<evidence type="ECO:0000256" key="5">
    <source>
        <dbReference type="ARBA" id="ARBA00048539"/>
    </source>
</evidence>
<dbReference type="Gene3D" id="3.40.50.620">
    <property type="entry name" value="HUPs"/>
    <property type="match status" value="1"/>
</dbReference>
<dbReference type="GO" id="GO:0005524">
    <property type="term" value="F:ATP binding"/>
    <property type="evidence" value="ECO:0007669"/>
    <property type="project" value="UniProtKB-UniRule"/>
</dbReference>
<comment type="catalytic activity">
    <reaction evidence="5 6">
        <text>cytidine(34) in tRNA(Ile2) + L-lysine + ATP = lysidine(34) in tRNA(Ile2) + AMP + diphosphate + H(+)</text>
        <dbReference type="Rhea" id="RHEA:43744"/>
        <dbReference type="Rhea" id="RHEA-COMP:10625"/>
        <dbReference type="Rhea" id="RHEA-COMP:10670"/>
        <dbReference type="ChEBI" id="CHEBI:15378"/>
        <dbReference type="ChEBI" id="CHEBI:30616"/>
        <dbReference type="ChEBI" id="CHEBI:32551"/>
        <dbReference type="ChEBI" id="CHEBI:33019"/>
        <dbReference type="ChEBI" id="CHEBI:82748"/>
        <dbReference type="ChEBI" id="CHEBI:83665"/>
        <dbReference type="ChEBI" id="CHEBI:456215"/>
        <dbReference type="EC" id="6.3.4.19"/>
    </reaction>
</comment>
<comment type="similarity">
    <text evidence="6">Belongs to the tRNA(Ile)-lysidine synthase family.</text>
</comment>
<dbReference type="InterPro" id="IPR012795">
    <property type="entry name" value="tRNA_Ile_lys_synt_N"/>
</dbReference>
<dbReference type="Pfam" id="PF01171">
    <property type="entry name" value="ATP_bind_3"/>
    <property type="match status" value="1"/>
</dbReference>
<dbReference type="STRING" id="48003.BLA55_00700"/>
<organism evidence="8 9">
    <name type="scientific">Mycoplasmopsis pullorum</name>
    <dbReference type="NCBI Taxonomy" id="48003"/>
    <lineage>
        <taxon>Bacteria</taxon>
        <taxon>Bacillati</taxon>
        <taxon>Mycoplasmatota</taxon>
        <taxon>Mycoplasmoidales</taxon>
        <taxon>Metamycoplasmataceae</taxon>
        <taxon>Mycoplasmopsis</taxon>
    </lineage>
</organism>
<dbReference type="CDD" id="cd01992">
    <property type="entry name" value="TilS_N"/>
    <property type="match status" value="1"/>
</dbReference>
<proteinExistence type="inferred from homology"/>
<feature type="binding site" evidence="6">
    <location>
        <begin position="14"/>
        <end position="19"/>
    </location>
    <ligand>
        <name>ATP</name>
        <dbReference type="ChEBI" id="CHEBI:30616"/>
    </ligand>
</feature>